<dbReference type="PROSITE" id="PS51698">
    <property type="entry name" value="U_BOX"/>
    <property type="match status" value="1"/>
</dbReference>
<evidence type="ECO:0000256" key="8">
    <source>
        <dbReference type="ARBA" id="ARBA00023110"/>
    </source>
</evidence>
<feature type="region of interest" description="Disordered" evidence="11">
    <location>
        <begin position="504"/>
        <end position="598"/>
    </location>
</feature>
<feature type="domain" description="U-box" evidence="13">
    <location>
        <begin position="35"/>
        <end position="108"/>
    </location>
</feature>
<dbReference type="Gene3D" id="3.30.40.10">
    <property type="entry name" value="Zinc/RING finger domain, C3HC4 (zinc finger)"/>
    <property type="match status" value="1"/>
</dbReference>
<keyword evidence="6" id="KW-0808">Transferase</keyword>
<dbReference type="GO" id="GO:0006457">
    <property type="term" value="P:protein folding"/>
    <property type="evidence" value="ECO:0000318"/>
    <property type="project" value="GO_Central"/>
</dbReference>
<dbReference type="PRINTS" id="PR00153">
    <property type="entry name" value="CSAPPISMRASE"/>
</dbReference>
<dbReference type="Gene3D" id="2.40.100.10">
    <property type="entry name" value="Cyclophilin-like"/>
    <property type="match status" value="1"/>
</dbReference>
<feature type="compositionally biased region" description="Basic and acidic residues" evidence="11">
    <location>
        <begin position="512"/>
        <end position="529"/>
    </location>
</feature>
<evidence type="ECO:0000256" key="10">
    <source>
        <dbReference type="ARBA" id="ARBA00023242"/>
    </source>
</evidence>
<dbReference type="SMART" id="SM00504">
    <property type="entry name" value="Ubox"/>
    <property type="match status" value="1"/>
</dbReference>
<dbReference type="Pfam" id="PF04641">
    <property type="entry name" value="Rtf2"/>
    <property type="match status" value="1"/>
</dbReference>
<feature type="compositionally biased region" description="Gly residues" evidence="11">
    <location>
        <begin position="588"/>
        <end position="598"/>
    </location>
</feature>
<evidence type="ECO:0000256" key="7">
    <source>
        <dbReference type="ARBA" id="ARBA00022786"/>
    </source>
</evidence>
<comment type="function">
    <text evidence="3">May catalyze the cis-trans isomerization of proline imidic peptide bonds in oligopeptides thereby assisting the folding of proteins. May also function as a chaperone, playing a role in intracellular transport of proteins. May also have a protein ubiquitin ligase activity acting as an E3 ubiquitin protein ligase or as a ubiquitin-ubiquitin ligase promoting elongation of ubiquitin chains on proteins.</text>
</comment>
<reference evidence="14 15" key="1">
    <citation type="journal article" date="2014" name="Nat. Commun.">
        <title>Klebsormidium flaccidum genome reveals primary factors for plant terrestrial adaptation.</title>
        <authorList>
            <person name="Hori K."/>
            <person name="Maruyama F."/>
            <person name="Fujisawa T."/>
            <person name="Togashi T."/>
            <person name="Yamamoto N."/>
            <person name="Seo M."/>
            <person name="Sato S."/>
            <person name="Yamada T."/>
            <person name="Mori H."/>
            <person name="Tajima N."/>
            <person name="Moriyama T."/>
            <person name="Ikeuchi M."/>
            <person name="Watanabe M."/>
            <person name="Wada H."/>
            <person name="Kobayashi K."/>
            <person name="Saito M."/>
            <person name="Masuda T."/>
            <person name="Sasaki-Sekimoto Y."/>
            <person name="Mashiguchi K."/>
            <person name="Awai K."/>
            <person name="Shimojima M."/>
            <person name="Masuda S."/>
            <person name="Iwai M."/>
            <person name="Nobusawa T."/>
            <person name="Narise T."/>
            <person name="Kondo S."/>
            <person name="Saito H."/>
            <person name="Sato R."/>
            <person name="Murakawa M."/>
            <person name="Ihara Y."/>
            <person name="Oshima-Yamada Y."/>
            <person name="Ohtaka K."/>
            <person name="Satoh M."/>
            <person name="Sonobe K."/>
            <person name="Ishii M."/>
            <person name="Ohtani R."/>
            <person name="Kanamori-Sato M."/>
            <person name="Honoki R."/>
            <person name="Miyazaki D."/>
            <person name="Mochizuki H."/>
            <person name="Umetsu J."/>
            <person name="Higashi K."/>
            <person name="Shibata D."/>
            <person name="Kamiya Y."/>
            <person name="Sato N."/>
            <person name="Nakamura Y."/>
            <person name="Tabata S."/>
            <person name="Ida S."/>
            <person name="Kurokawa K."/>
            <person name="Ohta H."/>
        </authorList>
    </citation>
    <scope>NUCLEOTIDE SEQUENCE [LARGE SCALE GENOMIC DNA]</scope>
    <source>
        <strain evidence="14 15">NIES-2285</strain>
    </source>
</reference>
<dbReference type="STRING" id="105231.A0A1Y1HKG6"/>
<dbReference type="UniPathway" id="UPA00143"/>
<evidence type="ECO:0000259" key="12">
    <source>
        <dbReference type="PROSITE" id="PS50072"/>
    </source>
</evidence>
<dbReference type="OMA" id="NFIKHCA"/>
<evidence type="ECO:0000313" key="14">
    <source>
        <dbReference type="EMBL" id="GAQ79080.1"/>
    </source>
</evidence>
<keyword evidence="8" id="KW-0697">Rotamase</keyword>
<dbReference type="InterPro" id="IPR026951">
    <property type="entry name" value="PPIL2_U-box_dom"/>
</dbReference>
<evidence type="ECO:0000259" key="13">
    <source>
        <dbReference type="PROSITE" id="PS51698"/>
    </source>
</evidence>
<dbReference type="GO" id="GO:0071013">
    <property type="term" value="C:catalytic step 2 spliceosome"/>
    <property type="evidence" value="ECO:0000318"/>
    <property type="project" value="GO_Central"/>
</dbReference>
<keyword evidence="7" id="KW-0833">Ubl conjugation pathway</keyword>
<dbReference type="OrthoDB" id="1600814at2759"/>
<evidence type="ECO:0000256" key="5">
    <source>
        <dbReference type="ARBA" id="ARBA00007930"/>
    </source>
</evidence>
<dbReference type="InterPro" id="IPR003613">
    <property type="entry name" value="Ubox_domain"/>
</dbReference>
<dbReference type="PANTHER" id="PTHR45625">
    <property type="entry name" value="PEPTIDYL-PROLYL CIS-TRANS ISOMERASE-RELATED"/>
    <property type="match status" value="1"/>
</dbReference>
<dbReference type="FunFam" id="3.30.40.10:FF:000079">
    <property type="entry name" value="Peptidyl-prolyl cis-trans isomerase 2"/>
    <property type="match status" value="1"/>
</dbReference>
<dbReference type="PANTHER" id="PTHR45625:SF1">
    <property type="entry name" value="RING-TYPE E3 UBIQUITIN-PROTEIN LIGASE PPIL2"/>
    <property type="match status" value="1"/>
</dbReference>
<dbReference type="PROSITE" id="PS00170">
    <property type="entry name" value="CSA_PPIASE_1"/>
    <property type="match status" value="1"/>
</dbReference>
<dbReference type="InterPro" id="IPR044666">
    <property type="entry name" value="Cyclophilin_A-like"/>
</dbReference>
<organism evidence="14 15">
    <name type="scientific">Klebsormidium nitens</name>
    <name type="common">Green alga</name>
    <name type="synonym">Ulothrix nitens</name>
    <dbReference type="NCBI Taxonomy" id="105231"/>
    <lineage>
        <taxon>Eukaryota</taxon>
        <taxon>Viridiplantae</taxon>
        <taxon>Streptophyta</taxon>
        <taxon>Klebsormidiophyceae</taxon>
        <taxon>Klebsormidiales</taxon>
        <taxon>Klebsormidiaceae</taxon>
        <taxon>Klebsormidium</taxon>
    </lineage>
</organism>
<name>A0A1Y1HKG6_KLENI</name>
<dbReference type="CDD" id="cd16663">
    <property type="entry name" value="RING-Ubox_PPIL2"/>
    <property type="match status" value="1"/>
</dbReference>
<evidence type="ECO:0000256" key="3">
    <source>
        <dbReference type="ARBA" id="ARBA00003697"/>
    </source>
</evidence>
<dbReference type="GO" id="GO:0061630">
    <property type="term" value="F:ubiquitin protein ligase activity"/>
    <property type="evidence" value="ECO:0000318"/>
    <property type="project" value="GO_Central"/>
</dbReference>
<keyword evidence="15" id="KW-1185">Reference proteome</keyword>
<evidence type="ECO:0000256" key="9">
    <source>
        <dbReference type="ARBA" id="ARBA00023235"/>
    </source>
</evidence>
<feature type="domain" description="PPIase cyclophilin-type" evidence="12">
    <location>
        <begin position="351"/>
        <end position="498"/>
    </location>
</feature>
<evidence type="ECO:0000256" key="11">
    <source>
        <dbReference type="SAM" id="MobiDB-lite"/>
    </source>
</evidence>
<dbReference type="Proteomes" id="UP000054558">
    <property type="component" value="Unassembled WGS sequence"/>
</dbReference>
<dbReference type="GO" id="GO:0016567">
    <property type="term" value="P:protein ubiquitination"/>
    <property type="evidence" value="ECO:0007669"/>
    <property type="project" value="UniProtKB-UniPathway"/>
</dbReference>
<gene>
    <name evidence="14" type="ORF">KFL_000240100</name>
</gene>
<dbReference type="AlphaFoldDB" id="A0A1Y1HKG6"/>
<evidence type="ECO:0000256" key="2">
    <source>
        <dbReference type="ARBA" id="ARBA00000971"/>
    </source>
</evidence>
<dbReference type="SUPFAM" id="SSF50891">
    <property type="entry name" value="Cyclophilin-like"/>
    <property type="match status" value="1"/>
</dbReference>
<feature type="compositionally biased region" description="Polar residues" evidence="11">
    <location>
        <begin position="535"/>
        <end position="544"/>
    </location>
</feature>
<evidence type="ECO:0000256" key="1">
    <source>
        <dbReference type="ARBA" id="ARBA00000900"/>
    </source>
</evidence>
<dbReference type="SUPFAM" id="SSF57850">
    <property type="entry name" value="RING/U-box"/>
    <property type="match status" value="1"/>
</dbReference>
<dbReference type="PROSITE" id="PS50072">
    <property type="entry name" value="CSA_PPIASE_2"/>
    <property type="match status" value="1"/>
</dbReference>
<sequence>MGKNQHSKDRMYVTATEWKTEGGGNKDRDLRTPFKRLPFYCCALTFVPFEDPVCTAEGHVFEIINIIPYLQKFHRNPVTGKPLEVKDLIKLQFHKNGEGEYQCPVLGKVFTEFTHIVAVKPTGHVYSYEAVRELNIKAKNWKDLLTDEPFTRADIITIQDPNNVAASKLLTEFDHVKQNRAVVDADAPPEDPTQGIRMSEDHKRVFQSLGTDEAKKAMAMGGGGSKAQSERAKALAALEAAKARKALDSDKKPEKQAPLSIVDAASASVAGRSASAAKAGTAEQTAARVALHAAGARVPVRANAKTVVSRFTTSKMSGSFTSTALTPSTKQEFAIEIVERNPKKKGYVRMQTNLGDLNIELHCDLAPRACENFITHCESGYYDNVIFHRNIKNFMIQGGDPTGSGKGGESIWGKPFKDEFTSQLTHSGRGVLSMANSGPHTNGSQFFILYKSAQHLNNKHTVFGQVVGGMETLAVMERIPGDEEDRPKKEIKMLSFKIFVNPYTEPDEEEEAERKKAEEKAEKEARRDEEETVGQWFSNPTGNSDLKPLRAGVGKYMKLPPASSRLAVSSNGGLEDGPPAKQRKVEKSGGGFGDFSSW</sequence>
<comment type="catalytic activity">
    <reaction evidence="1">
        <text>S-ubiquitinyl-[E2 ubiquitin-conjugating enzyme]-L-cysteine + [acceptor protein]-L-lysine = [E2 ubiquitin-conjugating enzyme]-L-cysteine + N(6)-ubiquitinyl-[acceptor protein]-L-lysine.</text>
        <dbReference type="EC" id="2.3.2.27"/>
    </reaction>
</comment>
<proteinExistence type="inferred from homology"/>
<dbReference type="EMBL" id="DF236973">
    <property type="protein sequence ID" value="GAQ79080.1"/>
    <property type="molecule type" value="Genomic_DNA"/>
</dbReference>
<keyword evidence="9" id="KW-0413">Isomerase</keyword>
<dbReference type="InterPro" id="IPR002130">
    <property type="entry name" value="Cyclophilin-type_PPIase_dom"/>
</dbReference>
<accession>A0A1Y1HKG6</accession>
<dbReference type="FunFam" id="2.40.100.10:FF:000014">
    <property type="entry name" value="Peptidyl-prolyl cis-trans isomerase cyp65"/>
    <property type="match status" value="1"/>
</dbReference>
<evidence type="ECO:0000256" key="4">
    <source>
        <dbReference type="ARBA" id="ARBA00004123"/>
    </source>
</evidence>
<protein>
    <submittedName>
        <fullName evidence="14">Plant U-box 49</fullName>
    </submittedName>
</protein>
<comment type="subcellular location">
    <subcellularLocation>
        <location evidence="4">Nucleus</location>
    </subcellularLocation>
</comment>
<dbReference type="CDD" id="cd01923">
    <property type="entry name" value="cyclophilin_RING"/>
    <property type="match status" value="1"/>
</dbReference>
<dbReference type="GO" id="GO:0003755">
    <property type="term" value="F:peptidyl-prolyl cis-trans isomerase activity"/>
    <property type="evidence" value="ECO:0007669"/>
    <property type="project" value="UniProtKB-KW"/>
</dbReference>
<dbReference type="InterPro" id="IPR029000">
    <property type="entry name" value="Cyclophilin-like_dom_sf"/>
</dbReference>
<dbReference type="InterPro" id="IPR020892">
    <property type="entry name" value="Cyclophilin-type_PPIase_CS"/>
</dbReference>
<evidence type="ECO:0000256" key="6">
    <source>
        <dbReference type="ARBA" id="ARBA00022679"/>
    </source>
</evidence>
<comment type="similarity">
    <text evidence="5">Belongs to the cyclophilin-type PPIase family. PPIL2 subfamily.</text>
</comment>
<comment type="catalytic activity">
    <reaction evidence="2">
        <text>[protein]-peptidylproline (omega=180) = [protein]-peptidylproline (omega=0)</text>
        <dbReference type="Rhea" id="RHEA:16237"/>
        <dbReference type="Rhea" id="RHEA-COMP:10747"/>
        <dbReference type="Rhea" id="RHEA-COMP:10748"/>
        <dbReference type="ChEBI" id="CHEBI:83833"/>
        <dbReference type="ChEBI" id="CHEBI:83834"/>
        <dbReference type="EC" id="5.2.1.8"/>
    </reaction>
</comment>
<keyword evidence="10" id="KW-0539">Nucleus</keyword>
<evidence type="ECO:0000313" key="15">
    <source>
        <dbReference type="Proteomes" id="UP000054558"/>
    </source>
</evidence>
<dbReference type="InterPro" id="IPR013083">
    <property type="entry name" value="Znf_RING/FYVE/PHD"/>
</dbReference>
<dbReference type="Pfam" id="PF00160">
    <property type="entry name" value="Pro_isomerase"/>
    <property type="match status" value="1"/>
</dbReference>